<accession>A0A9P5HAC0</accession>
<dbReference type="PANTHER" id="PTHR10039:SF16">
    <property type="entry name" value="GPI INOSITOL-DEACYLASE"/>
    <property type="match status" value="1"/>
</dbReference>
<keyword evidence="2" id="KW-0677">Repeat</keyword>
<dbReference type="InterPro" id="IPR056884">
    <property type="entry name" value="NPHP3-like_N"/>
</dbReference>
<organism evidence="7 8">
    <name type="scientific">Cylindrodendrum hubeiense</name>
    <dbReference type="NCBI Taxonomy" id="595255"/>
    <lineage>
        <taxon>Eukaryota</taxon>
        <taxon>Fungi</taxon>
        <taxon>Dikarya</taxon>
        <taxon>Ascomycota</taxon>
        <taxon>Pezizomycotina</taxon>
        <taxon>Sordariomycetes</taxon>
        <taxon>Hypocreomycetidae</taxon>
        <taxon>Hypocreales</taxon>
        <taxon>Nectriaceae</taxon>
        <taxon>Cylindrodendrum</taxon>
    </lineage>
</organism>
<feature type="domain" description="Alginate lyase" evidence="5">
    <location>
        <begin position="130"/>
        <end position="366"/>
    </location>
</feature>
<dbReference type="Proteomes" id="UP000722485">
    <property type="component" value="Unassembled WGS sequence"/>
</dbReference>
<dbReference type="InterPro" id="IPR027417">
    <property type="entry name" value="P-loop_NTPase"/>
</dbReference>
<feature type="compositionally biased region" description="Low complexity" evidence="4">
    <location>
        <begin position="18"/>
        <end position="31"/>
    </location>
</feature>
<gene>
    <name evidence="7" type="ORF">G7Z17_g4705</name>
</gene>
<evidence type="ECO:0000313" key="8">
    <source>
        <dbReference type="Proteomes" id="UP000722485"/>
    </source>
</evidence>
<feature type="domain" description="Nephrocystin 3-like N-terminal" evidence="6">
    <location>
        <begin position="732"/>
        <end position="885"/>
    </location>
</feature>
<dbReference type="EMBL" id="JAANBB010000070">
    <property type="protein sequence ID" value="KAF7551889.1"/>
    <property type="molecule type" value="Genomic_DNA"/>
</dbReference>
<keyword evidence="3" id="KW-0456">Lyase</keyword>
<protein>
    <recommendedName>
        <fullName evidence="9">NACHT domain-containing protein</fullName>
    </recommendedName>
</protein>
<dbReference type="SUPFAM" id="SSF48230">
    <property type="entry name" value="Chondroitin AC/alginate lyase"/>
    <property type="match status" value="1"/>
</dbReference>
<evidence type="ECO:0000256" key="4">
    <source>
        <dbReference type="SAM" id="MobiDB-lite"/>
    </source>
</evidence>
<evidence type="ECO:0000259" key="5">
    <source>
        <dbReference type="Pfam" id="PF05426"/>
    </source>
</evidence>
<keyword evidence="1" id="KW-0732">Signal</keyword>
<comment type="caution">
    <text evidence="7">The sequence shown here is derived from an EMBL/GenBank/DDBJ whole genome shotgun (WGS) entry which is preliminary data.</text>
</comment>
<feature type="compositionally biased region" description="Polar residues" evidence="4">
    <location>
        <begin position="33"/>
        <end position="49"/>
    </location>
</feature>
<dbReference type="InterPro" id="IPR008397">
    <property type="entry name" value="Alginate_lyase_dom"/>
</dbReference>
<name>A0A9P5HAC0_9HYPO</name>
<dbReference type="Gene3D" id="3.40.50.300">
    <property type="entry name" value="P-loop containing nucleotide triphosphate hydrolases"/>
    <property type="match status" value="1"/>
</dbReference>
<dbReference type="AlphaFoldDB" id="A0A9P5HAC0"/>
<evidence type="ECO:0000256" key="3">
    <source>
        <dbReference type="ARBA" id="ARBA00023239"/>
    </source>
</evidence>
<dbReference type="GO" id="GO:0042597">
    <property type="term" value="C:periplasmic space"/>
    <property type="evidence" value="ECO:0007669"/>
    <property type="project" value="InterPro"/>
</dbReference>
<dbReference type="Gene3D" id="1.50.10.100">
    <property type="entry name" value="Chondroitin AC/alginate lyase"/>
    <property type="match status" value="1"/>
</dbReference>
<sequence>MPRSHDGSPSLSTKHLEISITTELLTTTPESVLGQSSTTTPNSELQTPELSVDSPSASASDTPSTTSQIYTAASASISLLAPDSFNHPGLLHTSKDFARIRENVQNGTEPWATAWNKLRGSQFAEVSYEANPVEIVYRGSDGTNAENYYQLYHDTAAAYALAIRWAVTQDSQFGDAAISIMDSWSSTLKELSGTVDLYLAAGIYGYQFAQAAEIMRDYDGWSESNFINFQTMMIDVFYVKVNKWFEEHDNWGGYGHGVYPGWDLSIIASAMSIGVLVDNQTIYNQGIQWFTNGTGNGQINQTVPFTHWYDNQLLGQTLESGRDQGHNNLDIALMCVIAQVGFNQGNDLFSYNGNSILAAAEYVARYNLGYDVPYTAYDNDWIDLPTISNSSRGDLRPTWELLYNHYGILSNSNVTWTKQYRDLVVSDNGGAEGGSGDYGENSGGYDQLGWGTLLYTLKQSDYESGAGAGSLYPALMEALGVAASVAGLISLAVEIPKLIDTAISIRSAPDEAKQLSQTADTLITTLQRLEEFLKTDEARDMNMADDSALIVSISACQDRILTLSKKLRSYSPRVSGSSPLGLHSIKTTAIKFRWPLDKTECMTLISEIHAMQSTFEFCLVIKNCQEMAKSHKEVIARFKAQSETLAQMGASFPDQAAHVSTMLEKIQVVESCVSDAAQRLSHIQVGLEELQKMKNDLAEHYADKLHGEALEWLSPIDPSAKHEEVKATRMPGTCEQILSDADFQRWVKSPPSKDYSGVSCWVGDPGQGKTCTMSRIIDHLQHLHPPGSKIYTTYLYCDYQRTKSYSETHLLGAIVRQLLTQFDELPTKVADLVRHAHRKLRRSSARMEEILKVMQYLSPSFQRLFVCVDALDECKDAVELVAACRRFPPNTSFIFVGRPSILQAVRRSYPSAFDQVMEPQYDDVDTVITARVEVEKERQPDLMPDWLVNEIRAEVLLLANGM</sequence>
<dbReference type="PANTHER" id="PTHR10039">
    <property type="entry name" value="AMELOGENIN"/>
    <property type="match status" value="1"/>
</dbReference>
<evidence type="ECO:0000256" key="2">
    <source>
        <dbReference type="ARBA" id="ARBA00022737"/>
    </source>
</evidence>
<dbReference type="GO" id="GO:0016829">
    <property type="term" value="F:lyase activity"/>
    <property type="evidence" value="ECO:0007669"/>
    <property type="project" value="UniProtKB-KW"/>
</dbReference>
<evidence type="ECO:0000256" key="1">
    <source>
        <dbReference type="ARBA" id="ARBA00022729"/>
    </source>
</evidence>
<reference evidence="7" key="1">
    <citation type="submission" date="2020-03" db="EMBL/GenBank/DDBJ databases">
        <title>Draft Genome Sequence of Cylindrodendrum hubeiense.</title>
        <authorList>
            <person name="Buettner E."/>
            <person name="Kellner H."/>
        </authorList>
    </citation>
    <scope>NUCLEOTIDE SEQUENCE</scope>
    <source>
        <strain evidence="7">IHI 201604</strain>
    </source>
</reference>
<dbReference type="Pfam" id="PF05426">
    <property type="entry name" value="Alginate_lyase"/>
    <property type="match status" value="1"/>
</dbReference>
<dbReference type="OrthoDB" id="5302720at2759"/>
<evidence type="ECO:0000313" key="7">
    <source>
        <dbReference type="EMBL" id="KAF7551889.1"/>
    </source>
</evidence>
<keyword evidence="8" id="KW-1185">Reference proteome</keyword>
<dbReference type="Pfam" id="PF24883">
    <property type="entry name" value="NPHP3_N"/>
    <property type="match status" value="1"/>
</dbReference>
<proteinExistence type="predicted"/>
<evidence type="ECO:0008006" key="9">
    <source>
        <dbReference type="Google" id="ProtNLM"/>
    </source>
</evidence>
<feature type="compositionally biased region" description="Low complexity" evidence="4">
    <location>
        <begin position="53"/>
        <end position="65"/>
    </location>
</feature>
<dbReference type="InterPro" id="IPR008929">
    <property type="entry name" value="Chondroitin_lyas"/>
</dbReference>
<feature type="region of interest" description="Disordered" evidence="4">
    <location>
        <begin position="1"/>
        <end position="65"/>
    </location>
</feature>
<evidence type="ECO:0000259" key="6">
    <source>
        <dbReference type="Pfam" id="PF24883"/>
    </source>
</evidence>